<dbReference type="Pfam" id="PF12019">
    <property type="entry name" value="GspH"/>
    <property type="match status" value="1"/>
</dbReference>
<keyword evidence="5" id="KW-0997">Cell inner membrane</keyword>
<dbReference type="InterPro" id="IPR045584">
    <property type="entry name" value="Pilin-like"/>
</dbReference>
<dbReference type="AlphaFoldDB" id="A0A679IZL7"/>
<gene>
    <name evidence="13" type="primary">pulG</name>
    <name evidence="13" type="ORF">VVAX_02664</name>
</gene>
<dbReference type="Gene3D" id="3.55.40.10">
    <property type="entry name" value="minor pseudopilin epsh domain"/>
    <property type="match status" value="1"/>
</dbReference>
<evidence type="ECO:0000256" key="8">
    <source>
        <dbReference type="ARBA" id="ARBA00023136"/>
    </source>
</evidence>
<evidence type="ECO:0000256" key="4">
    <source>
        <dbReference type="ARBA" id="ARBA00022481"/>
    </source>
</evidence>
<dbReference type="EMBL" id="LR743507">
    <property type="protein sequence ID" value="CAA2104237.1"/>
    <property type="molecule type" value="Genomic_DNA"/>
</dbReference>
<evidence type="ECO:0000256" key="11">
    <source>
        <dbReference type="SAM" id="Phobius"/>
    </source>
</evidence>
<evidence type="ECO:0000256" key="3">
    <source>
        <dbReference type="ARBA" id="ARBA00022475"/>
    </source>
</evidence>
<evidence type="ECO:0000256" key="10">
    <source>
        <dbReference type="ARBA" id="ARBA00030775"/>
    </source>
</evidence>
<dbReference type="SUPFAM" id="SSF54523">
    <property type="entry name" value="Pili subunits"/>
    <property type="match status" value="1"/>
</dbReference>
<evidence type="ECO:0000256" key="9">
    <source>
        <dbReference type="ARBA" id="ARBA00025772"/>
    </source>
</evidence>
<name>A0A679IZL7_VARPD</name>
<reference evidence="13" key="1">
    <citation type="submission" date="2019-12" db="EMBL/GenBank/DDBJ databases">
        <authorList>
            <person name="Cremers G."/>
        </authorList>
    </citation>
    <scope>NUCLEOTIDE SEQUENCE</scope>
    <source>
        <strain evidence="13">Vvax</strain>
    </source>
</reference>
<keyword evidence="7 11" id="KW-1133">Transmembrane helix</keyword>
<evidence type="ECO:0000313" key="13">
    <source>
        <dbReference type="EMBL" id="CAA2104237.1"/>
    </source>
</evidence>
<keyword evidence="3" id="KW-1003">Cell membrane</keyword>
<dbReference type="InterPro" id="IPR022346">
    <property type="entry name" value="T2SS_GspH"/>
</dbReference>
<dbReference type="GO" id="GO:0015628">
    <property type="term" value="P:protein secretion by the type II secretion system"/>
    <property type="evidence" value="ECO:0007669"/>
    <property type="project" value="InterPro"/>
</dbReference>
<evidence type="ECO:0000256" key="5">
    <source>
        <dbReference type="ARBA" id="ARBA00022519"/>
    </source>
</evidence>
<accession>A0A679IZL7</accession>
<evidence type="ECO:0000256" key="6">
    <source>
        <dbReference type="ARBA" id="ARBA00022692"/>
    </source>
</evidence>
<evidence type="ECO:0000256" key="7">
    <source>
        <dbReference type="ARBA" id="ARBA00022989"/>
    </source>
</evidence>
<evidence type="ECO:0000259" key="12">
    <source>
        <dbReference type="Pfam" id="PF12019"/>
    </source>
</evidence>
<dbReference type="NCBIfam" id="TIGR02532">
    <property type="entry name" value="IV_pilin_GFxxxE"/>
    <property type="match status" value="1"/>
</dbReference>
<sequence>MTKRARGMQRGSGFTLLELMVVMAIVAVLATLSAPNFRDLLLNQRLVAAAQAFNAALSLARTEAIRRSASVSVVPSAASNWSAGWTVVTLQDDPQALETLRRFEALPEGVGVDASLGDGFAQGVRYDSNGFSRRAANAAFGGGCLTLKADTGRRASIVMSASGRARVCNPDERGDCGTGACGKSARKNDDG</sequence>
<organism evidence="13">
    <name type="scientific">Variovorax paradoxus</name>
    <dbReference type="NCBI Taxonomy" id="34073"/>
    <lineage>
        <taxon>Bacteria</taxon>
        <taxon>Pseudomonadati</taxon>
        <taxon>Pseudomonadota</taxon>
        <taxon>Betaproteobacteria</taxon>
        <taxon>Burkholderiales</taxon>
        <taxon>Comamonadaceae</taxon>
        <taxon>Variovorax</taxon>
    </lineage>
</organism>
<proteinExistence type="inferred from homology"/>
<evidence type="ECO:0000256" key="2">
    <source>
        <dbReference type="ARBA" id="ARBA00021549"/>
    </source>
</evidence>
<dbReference type="InterPro" id="IPR012902">
    <property type="entry name" value="N_methyl_site"/>
</dbReference>
<dbReference type="GO" id="GO:0015627">
    <property type="term" value="C:type II protein secretion system complex"/>
    <property type="evidence" value="ECO:0007669"/>
    <property type="project" value="InterPro"/>
</dbReference>
<comment type="similarity">
    <text evidence="9">Belongs to the GSP H family.</text>
</comment>
<keyword evidence="8 11" id="KW-0472">Membrane</keyword>
<comment type="subcellular location">
    <subcellularLocation>
        <location evidence="1">Cell inner membrane</location>
        <topology evidence="1">Single-pass membrane protein</topology>
    </subcellularLocation>
</comment>
<dbReference type="PROSITE" id="PS00409">
    <property type="entry name" value="PROKAR_NTER_METHYL"/>
    <property type="match status" value="1"/>
</dbReference>
<dbReference type="RefSeq" id="WP_339090300.1">
    <property type="nucleotide sequence ID" value="NZ_LR743507.1"/>
</dbReference>
<feature type="domain" description="General secretion pathway GspH" evidence="12">
    <location>
        <begin position="49"/>
        <end position="163"/>
    </location>
</feature>
<feature type="transmembrane region" description="Helical" evidence="11">
    <location>
        <begin position="12"/>
        <end position="34"/>
    </location>
</feature>
<dbReference type="GO" id="GO:0005886">
    <property type="term" value="C:plasma membrane"/>
    <property type="evidence" value="ECO:0007669"/>
    <property type="project" value="UniProtKB-SubCell"/>
</dbReference>
<dbReference type="Pfam" id="PF07963">
    <property type="entry name" value="N_methyl"/>
    <property type="match status" value="1"/>
</dbReference>
<keyword evidence="6 11" id="KW-0812">Transmembrane</keyword>
<keyword evidence="4" id="KW-0488">Methylation</keyword>
<evidence type="ECO:0000256" key="1">
    <source>
        <dbReference type="ARBA" id="ARBA00004377"/>
    </source>
</evidence>
<protein>
    <recommendedName>
        <fullName evidence="2">Type II secretion system protein H</fullName>
    </recommendedName>
    <alternativeName>
        <fullName evidence="10">General secretion pathway protein H</fullName>
    </alternativeName>
</protein>